<name>A0ABS5ZBV3_9GAMM</name>
<evidence type="ECO:0008006" key="4">
    <source>
        <dbReference type="Google" id="ProtNLM"/>
    </source>
</evidence>
<organism evidence="2 3">
    <name type="scientific">Zooshikella harenae</name>
    <dbReference type="NCBI Taxonomy" id="2827238"/>
    <lineage>
        <taxon>Bacteria</taxon>
        <taxon>Pseudomonadati</taxon>
        <taxon>Pseudomonadota</taxon>
        <taxon>Gammaproteobacteria</taxon>
        <taxon>Oceanospirillales</taxon>
        <taxon>Zooshikellaceae</taxon>
        <taxon>Zooshikella</taxon>
    </lineage>
</organism>
<feature type="chain" id="PRO_5046386359" description="YceI family protein" evidence="1">
    <location>
        <begin position="21"/>
        <end position="154"/>
    </location>
</feature>
<evidence type="ECO:0000313" key="3">
    <source>
        <dbReference type="Proteomes" id="UP000690515"/>
    </source>
</evidence>
<keyword evidence="1" id="KW-0732">Signal</keyword>
<evidence type="ECO:0000313" key="2">
    <source>
        <dbReference type="EMBL" id="MBU2710791.1"/>
    </source>
</evidence>
<comment type="caution">
    <text evidence="2">The sequence shown here is derived from an EMBL/GenBank/DDBJ whole genome shotgun (WGS) entry which is preliminary data.</text>
</comment>
<keyword evidence="3" id="KW-1185">Reference proteome</keyword>
<proteinExistence type="predicted"/>
<dbReference type="Proteomes" id="UP000690515">
    <property type="component" value="Unassembled WGS sequence"/>
</dbReference>
<dbReference type="EMBL" id="JAGSOY010000011">
    <property type="protein sequence ID" value="MBU2710791.1"/>
    <property type="molecule type" value="Genomic_DNA"/>
</dbReference>
<evidence type="ECO:0000256" key="1">
    <source>
        <dbReference type="SAM" id="SignalP"/>
    </source>
</evidence>
<protein>
    <recommendedName>
        <fullName evidence="4">YceI family protein</fullName>
    </recommendedName>
</protein>
<gene>
    <name evidence="2" type="ORF">KCG35_06950</name>
</gene>
<reference evidence="2 3" key="1">
    <citation type="submission" date="2021-04" db="EMBL/GenBank/DDBJ databases">
        <authorList>
            <person name="Pira H."/>
            <person name="Risdian C."/>
            <person name="Wink J."/>
        </authorList>
    </citation>
    <scope>NUCLEOTIDE SEQUENCE [LARGE SCALE GENOMIC DNA]</scope>
    <source>
        <strain evidence="2 3">WH53</strain>
    </source>
</reference>
<feature type="signal peptide" evidence="1">
    <location>
        <begin position="1"/>
        <end position="20"/>
    </location>
</feature>
<accession>A0ABS5ZBV3</accession>
<sequence>MKIYKLFLISTALLSQIVSADVLRFYQVNESSEKLCEEALLGDTNLIDQKIKNNLVSIVNVDPDKSFNVDSTTKDENKLVITGKLFAEPEDPNQKLLGVTLHAIKKNSSETLIKTEVNLKYNTPQLIAALCNSKNSESKEMESSELWFATLTKN</sequence>
<dbReference type="RefSeq" id="WP_215818957.1">
    <property type="nucleotide sequence ID" value="NZ_JAGSOY010000011.1"/>
</dbReference>